<evidence type="ECO:0000313" key="5">
    <source>
        <dbReference type="EMBL" id="CAF3656970.1"/>
    </source>
</evidence>
<feature type="compositionally biased region" description="Polar residues" evidence="1">
    <location>
        <begin position="74"/>
        <end position="84"/>
    </location>
</feature>
<dbReference type="Proteomes" id="UP000682733">
    <property type="component" value="Unassembled WGS sequence"/>
</dbReference>
<evidence type="ECO:0000256" key="1">
    <source>
        <dbReference type="SAM" id="MobiDB-lite"/>
    </source>
</evidence>
<proteinExistence type="predicted"/>
<evidence type="ECO:0008006" key="7">
    <source>
        <dbReference type="Google" id="ProtNLM"/>
    </source>
</evidence>
<reference evidence="3" key="1">
    <citation type="submission" date="2021-02" db="EMBL/GenBank/DDBJ databases">
        <authorList>
            <person name="Nowell W R."/>
        </authorList>
    </citation>
    <scope>NUCLEOTIDE SEQUENCE</scope>
</reference>
<organism evidence="3 6">
    <name type="scientific">Didymodactylos carnosus</name>
    <dbReference type="NCBI Taxonomy" id="1234261"/>
    <lineage>
        <taxon>Eukaryota</taxon>
        <taxon>Metazoa</taxon>
        <taxon>Spiralia</taxon>
        <taxon>Gnathifera</taxon>
        <taxon>Rotifera</taxon>
        <taxon>Eurotatoria</taxon>
        <taxon>Bdelloidea</taxon>
        <taxon>Philodinida</taxon>
        <taxon>Philodinidae</taxon>
        <taxon>Didymodactylos</taxon>
    </lineage>
</organism>
<accession>A0A813XG78</accession>
<dbReference type="Proteomes" id="UP000677228">
    <property type="component" value="Unassembled WGS sequence"/>
</dbReference>
<dbReference type="EMBL" id="CAJNOQ010001119">
    <property type="protein sequence ID" value="CAF0869550.1"/>
    <property type="molecule type" value="Genomic_DNA"/>
</dbReference>
<feature type="compositionally biased region" description="Low complexity" evidence="1">
    <location>
        <begin position="150"/>
        <end position="177"/>
    </location>
</feature>
<dbReference type="PROSITE" id="PS50896">
    <property type="entry name" value="LISH"/>
    <property type="match status" value="1"/>
</dbReference>
<dbReference type="AlphaFoldDB" id="A0A813XG78"/>
<keyword evidence="6" id="KW-1185">Reference proteome</keyword>
<dbReference type="EMBL" id="CAJNOK010001009">
    <property type="protein sequence ID" value="CAF0787984.1"/>
    <property type="molecule type" value="Genomic_DNA"/>
</dbReference>
<evidence type="ECO:0000313" key="6">
    <source>
        <dbReference type="Proteomes" id="UP000663829"/>
    </source>
</evidence>
<evidence type="ECO:0000313" key="4">
    <source>
        <dbReference type="EMBL" id="CAF3570368.1"/>
    </source>
</evidence>
<gene>
    <name evidence="3" type="ORF">GPM918_LOCUS7026</name>
    <name evidence="2" type="ORF">OVA965_LOCUS3981</name>
    <name evidence="5" type="ORF">SRO942_LOCUS7026</name>
    <name evidence="4" type="ORF">TMI583_LOCUS3979</name>
</gene>
<feature type="compositionally biased region" description="Low complexity" evidence="1">
    <location>
        <begin position="96"/>
        <end position="108"/>
    </location>
</feature>
<evidence type="ECO:0000313" key="2">
    <source>
        <dbReference type="EMBL" id="CAF0787984.1"/>
    </source>
</evidence>
<protein>
    <recommendedName>
        <fullName evidence="7">LisH domain-containing protein</fullName>
    </recommendedName>
</protein>
<comment type="caution">
    <text evidence="3">The sequence shown here is derived from an EMBL/GenBank/DDBJ whole genome shotgun (WGS) entry which is preliminary data.</text>
</comment>
<dbReference type="Proteomes" id="UP000663829">
    <property type="component" value="Unassembled WGS sequence"/>
</dbReference>
<dbReference type="InterPro" id="IPR006594">
    <property type="entry name" value="LisH"/>
</dbReference>
<dbReference type="OrthoDB" id="191529at2759"/>
<sequence length="276" mass="30545">MAEATLSYQTIKTTHAAREADDQRIEARKRNLVVLILQWLTEEGYVEAARQLEHETNLDLCIIILKIISNFHSAPSSSRRSNVPQLPRVPNAAPMVTTTETTNGNVNNRPPSAGDILRRSTLVSRKLNRSNSEKTIGHPPPPSSTANGATSNVPTSSQTTTSTQHTNNNNNNNTNTSLEDMSLSFMKVSSVKPSSDTTNAGAQQQQNSTKKKFGTVIDYRTIINDTMRVNVEDNVDPAERLLKPLGGYIGYNSEWRELAQVISRVCYVFMTVTRIT</sequence>
<dbReference type="Proteomes" id="UP000681722">
    <property type="component" value="Unassembled WGS sequence"/>
</dbReference>
<feature type="compositionally biased region" description="Polar residues" evidence="1">
    <location>
        <begin position="191"/>
        <end position="208"/>
    </location>
</feature>
<dbReference type="EMBL" id="CAJOBA010001009">
    <property type="protein sequence ID" value="CAF3570368.1"/>
    <property type="molecule type" value="Genomic_DNA"/>
</dbReference>
<feature type="region of interest" description="Disordered" evidence="1">
    <location>
        <begin position="74"/>
        <end position="209"/>
    </location>
</feature>
<evidence type="ECO:0000313" key="3">
    <source>
        <dbReference type="EMBL" id="CAF0869550.1"/>
    </source>
</evidence>
<name>A0A813XG78_9BILA</name>
<dbReference type="EMBL" id="CAJOBC010001119">
    <property type="protein sequence ID" value="CAF3656970.1"/>
    <property type="molecule type" value="Genomic_DNA"/>
</dbReference>